<evidence type="ECO:0000313" key="2">
    <source>
        <dbReference type="Proteomes" id="UP001169063"/>
    </source>
</evidence>
<dbReference type="Pfam" id="PF06793">
    <property type="entry name" value="UPF0262"/>
    <property type="match status" value="1"/>
</dbReference>
<sequence>MAPTSMADAATIAAVEVDAESFPAASRDEWTVAAKDLVENGRLKAPGAGEGPWRLNLSLRESRLAVEVEGLGARRGHLISLTPLKGLMRDYLMICDSHVQAVHGASPSQIEALDMGRRGLHDEAGRTLCERLSGKLDMDLETGRRFFTLLCALNAKA</sequence>
<organism evidence="1 2">
    <name type="scientific">Peiella sedimenti</name>
    <dbReference type="NCBI Taxonomy" id="3061083"/>
    <lineage>
        <taxon>Bacteria</taxon>
        <taxon>Pseudomonadati</taxon>
        <taxon>Pseudomonadota</taxon>
        <taxon>Alphaproteobacteria</taxon>
        <taxon>Caulobacterales</taxon>
        <taxon>Caulobacteraceae</taxon>
        <taxon>Peiella</taxon>
    </lineage>
</organism>
<comment type="caution">
    <text evidence="1">The sequence shown here is derived from an EMBL/GenBank/DDBJ whole genome shotgun (WGS) entry which is preliminary data.</text>
</comment>
<evidence type="ECO:0000313" key="1">
    <source>
        <dbReference type="EMBL" id="MDO1560366.1"/>
    </source>
</evidence>
<protein>
    <submittedName>
        <fullName evidence="1">UPF0262 family protein</fullName>
    </submittedName>
</protein>
<reference evidence="1" key="1">
    <citation type="submission" date="2023-07" db="EMBL/GenBank/DDBJ databases">
        <title>Brevundimonas soil sp. nov., isolated from the soil of chemical plant.</title>
        <authorList>
            <person name="Wu N."/>
        </authorList>
    </citation>
    <scope>NUCLEOTIDE SEQUENCE</scope>
    <source>
        <strain evidence="1">XZ-24</strain>
    </source>
</reference>
<dbReference type="EMBL" id="JAUKTR010000006">
    <property type="protein sequence ID" value="MDO1560366.1"/>
    <property type="molecule type" value="Genomic_DNA"/>
</dbReference>
<dbReference type="InterPro" id="IPR008321">
    <property type="entry name" value="UCP032146"/>
</dbReference>
<name>A0ABT8SP56_9CAUL</name>
<gene>
    <name evidence="1" type="ORF">Q0812_13100</name>
</gene>
<keyword evidence="2" id="KW-1185">Reference proteome</keyword>
<dbReference type="Proteomes" id="UP001169063">
    <property type="component" value="Unassembled WGS sequence"/>
</dbReference>
<proteinExistence type="predicted"/>
<accession>A0ABT8SP56</accession>